<feature type="region of interest" description="Disordered" evidence="1">
    <location>
        <begin position="420"/>
        <end position="521"/>
    </location>
</feature>
<feature type="region of interest" description="Disordered" evidence="1">
    <location>
        <begin position="199"/>
        <end position="268"/>
    </location>
</feature>
<dbReference type="GeneID" id="18877577"/>
<feature type="region of interest" description="Disordered" evidence="1">
    <location>
        <begin position="336"/>
        <end position="402"/>
    </location>
</feature>
<feature type="compositionally biased region" description="Acidic residues" evidence="1">
    <location>
        <begin position="491"/>
        <end position="521"/>
    </location>
</feature>
<protein>
    <submittedName>
        <fullName evidence="2">Uncharacterized protein</fullName>
    </submittedName>
</protein>
<keyword evidence="3" id="KW-1185">Reference proteome</keyword>
<evidence type="ECO:0000256" key="1">
    <source>
        <dbReference type="SAM" id="MobiDB-lite"/>
    </source>
</evidence>
<evidence type="ECO:0000313" key="3">
    <source>
        <dbReference type="Proteomes" id="UP000054196"/>
    </source>
</evidence>
<name>R7S4N5_PUNST</name>
<feature type="compositionally biased region" description="Low complexity" evidence="1">
    <location>
        <begin position="339"/>
        <end position="365"/>
    </location>
</feature>
<gene>
    <name evidence="2" type="ORF">PUNSTDRAFT_122759</name>
</gene>
<dbReference type="AlphaFoldDB" id="R7S4N5"/>
<feature type="compositionally biased region" description="Acidic residues" evidence="1">
    <location>
        <begin position="432"/>
        <end position="446"/>
    </location>
</feature>
<accession>R7S4N5</accession>
<reference evidence="3" key="1">
    <citation type="journal article" date="2012" name="Science">
        <title>The Paleozoic origin of enzymatic lignin decomposition reconstructed from 31 fungal genomes.</title>
        <authorList>
            <person name="Floudas D."/>
            <person name="Binder M."/>
            <person name="Riley R."/>
            <person name="Barry K."/>
            <person name="Blanchette R.A."/>
            <person name="Henrissat B."/>
            <person name="Martinez A.T."/>
            <person name="Otillar R."/>
            <person name="Spatafora J.W."/>
            <person name="Yadav J.S."/>
            <person name="Aerts A."/>
            <person name="Benoit I."/>
            <person name="Boyd A."/>
            <person name="Carlson A."/>
            <person name="Copeland A."/>
            <person name="Coutinho P.M."/>
            <person name="de Vries R.P."/>
            <person name="Ferreira P."/>
            <person name="Findley K."/>
            <person name="Foster B."/>
            <person name="Gaskell J."/>
            <person name="Glotzer D."/>
            <person name="Gorecki P."/>
            <person name="Heitman J."/>
            <person name="Hesse C."/>
            <person name="Hori C."/>
            <person name="Igarashi K."/>
            <person name="Jurgens J.A."/>
            <person name="Kallen N."/>
            <person name="Kersten P."/>
            <person name="Kohler A."/>
            <person name="Kuees U."/>
            <person name="Kumar T.K.A."/>
            <person name="Kuo A."/>
            <person name="LaButti K."/>
            <person name="Larrondo L.F."/>
            <person name="Lindquist E."/>
            <person name="Ling A."/>
            <person name="Lombard V."/>
            <person name="Lucas S."/>
            <person name="Lundell T."/>
            <person name="Martin R."/>
            <person name="McLaughlin D.J."/>
            <person name="Morgenstern I."/>
            <person name="Morin E."/>
            <person name="Murat C."/>
            <person name="Nagy L.G."/>
            <person name="Nolan M."/>
            <person name="Ohm R.A."/>
            <person name="Patyshakuliyeva A."/>
            <person name="Rokas A."/>
            <person name="Ruiz-Duenas F.J."/>
            <person name="Sabat G."/>
            <person name="Salamov A."/>
            <person name="Samejima M."/>
            <person name="Schmutz J."/>
            <person name="Slot J.C."/>
            <person name="St John F."/>
            <person name="Stenlid J."/>
            <person name="Sun H."/>
            <person name="Sun S."/>
            <person name="Syed K."/>
            <person name="Tsang A."/>
            <person name="Wiebenga A."/>
            <person name="Young D."/>
            <person name="Pisabarro A."/>
            <person name="Eastwood D.C."/>
            <person name="Martin F."/>
            <person name="Cullen D."/>
            <person name="Grigoriev I.V."/>
            <person name="Hibbett D.S."/>
        </authorList>
    </citation>
    <scope>NUCLEOTIDE SEQUENCE [LARGE SCALE GENOMIC DNA]</scope>
    <source>
        <strain evidence="3">HHB-11173 SS5</strain>
    </source>
</reference>
<feature type="compositionally biased region" description="Acidic residues" evidence="1">
    <location>
        <begin position="1"/>
        <end position="10"/>
    </location>
</feature>
<dbReference type="HOGENOM" id="CLU_522892_0_0_1"/>
<dbReference type="EMBL" id="JH687553">
    <property type="protein sequence ID" value="EIN04747.1"/>
    <property type="molecule type" value="Genomic_DNA"/>
</dbReference>
<dbReference type="Proteomes" id="UP000054196">
    <property type="component" value="Unassembled WGS sequence"/>
</dbReference>
<feature type="compositionally biased region" description="Low complexity" evidence="1">
    <location>
        <begin position="71"/>
        <end position="82"/>
    </location>
</feature>
<organism evidence="2 3">
    <name type="scientific">Punctularia strigosozonata (strain HHB-11173)</name>
    <name type="common">White-rot fungus</name>
    <dbReference type="NCBI Taxonomy" id="741275"/>
    <lineage>
        <taxon>Eukaryota</taxon>
        <taxon>Fungi</taxon>
        <taxon>Dikarya</taxon>
        <taxon>Basidiomycota</taxon>
        <taxon>Agaricomycotina</taxon>
        <taxon>Agaricomycetes</taxon>
        <taxon>Corticiales</taxon>
        <taxon>Punctulariaceae</taxon>
        <taxon>Punctularia</taxon>
    </lineage>
</organism>
<dbReference type="RefSeq" id="XP_007388140.1">
    <property type="nucleotide sequence ID" value="XM_007388078.1"/>
</dbReference>
<feature type="compositionally biased region" description="Basic residues" evidence="1">
    <location>
        <begin position="372"/>
        <end position="393"/>
    </location>
</feature>
<proteinExistence type="predicted"/>
<evidence type="ECO:0000313" key="2">
    <source>
        <dbReference type="EMBL" id="EIN04747.1"/>
    </source>
</evidence>
<dbReference type="KEGG" id="psq:PUNSTDRAFT_122759"/>
<feature type="region of interest" description="Disordered" evidence="1">
    <location>
        <begin position="1"/>
        <end position="129"/>
    </location>
</feature>
<sequence length="521" mass="55991">MPSSENDDPDKEQRPPWMTGGRSAPCDPGPKRTRQYDIAPVQLSPPPKRQRLYVRTPSPGPEMVDDRGASRRSSSQPSPSRRPLQELSLSNQVYGVADAHSGLDRRSSPGPSSRVDVEQDSVPSSALLPSINALYPRTTWERDVQNIPSAQARQRSPFLHPVQRSQDDPLFLAMGLGAVLYCGGSQPVSGFANVALRDERGTTPTGTRTSLSSTNQSAVSGPTAPLPTPPRRHGSQPPPGVATRASASHDGQGTEAAGTALHDGRGTKVASTALHEGQGTKAAGTSTHPESWSSAWLSASRSALLGSSILPPATPRRGASRPLHECATRACALRDGQGTTPACAGTSTCSTSCTSASQSAEAGPSTLPPSTPRRRKPSKMFRRRRGKRLRRRKPVEITSRITPSTAPSLIAFWLRKGPLHSLPLPLVPESNPESEYEYEDDSEEEELQRSNLSTAEPIFGSGSRSPRPIGVDNDKGTNKKSRKGKERAISEDEEDYEHDYSEEGDDGDDSDEDDLYADMEG</sequence>
<feature type="compositionally biased region" description="Polar residues" evidence="1">
    <location>
        <begin position="202"/>
        <end position="220"/>
    </location>
</feature>